<dbReference type="EMBL" id="PZJJ01000027">
    <property type="protein sequence ID" value="PTL37967.1"/>
    <property type="molecule type" value="Genomic_DNA"/>
</dbReference>
<dbReference type="AlphaFoldDB" id="A0A2T4U3J4"/>
<name>A0A2T4U3J4_9BACI</name>
<evidence type="ECO:0000313" key="2">
    <source>
        <dbReference type="Proteomes" id="UP000240509"/>
    </source>
</evidence>
<gene>
    <name evidence="1" type="ORF">C6Y45_13620</name>
</gene>
<dbReference type="Proteomes" id="UP000240509">
    <property type="component" value="Unassembled WGS sequence"/>
</dbReference>
<protein>
    <submittedName>
        <fullName evidence="1">Uncharacterized protein</fullName>
    </submittedName>
</protein>
<reference evidence="1 2" key="1">
    <citation type="submission" date="2018-03" db="EMBL/GenBank/DDBJ databases">
        <title>Alkalicoccus saliphilus sp. nov., isolated from a mineral pool.</title>
        <authorList>
            <person name="Zhao B."/>
        </authorList>
    </citation>
    <scope>NUCLEOTIDE SEQUENCE [LARGE SCALE GENOMIC DNA]</scope>
    <source>
        <strain evidence="1 2">6AG</strain>
    </source>
</reference>
<proteinExistence type="predicted"/>
<sequence>MPVPPIQPILKSVMKYMKENPQQAAVIIGAVTAGLKKLPDTTKDLLEKQRSLKKEKLETGGASYRKNRLNKYKSKFLNELPDMKKKELFFHLLETEDMVESIKGDINKTGKANPALLLKQELKTWEAIQLAIANTMDTLDYEELLMHYHNYEYKGDYFEGFDLMIENLHKYKESDKRKLHLYIKEVTNKNMTKIERDFL</sequence>
<comment type="caution">
    <text evidence="1">The sequence shown here is derived from an EMBL/GenBank/DDBJ whole genome shotgun (WGS) entry which is preliminary data.</text>
</comment>
<accession>A0A2T4U3J4</accession>
<keyword evidence="2" id="KW-1185">Reference proteome</keyword>
<dbReference type="RefSeq" id="WP_107585785.1">
    <property type="nucleotide sequence ID" value="NZ_PZJJ01000027.1"/>
</dbReference>
<organism evidence="1 2">
    <name type="scientific">Alkalicoccus saliphilus</name>
    <dbReference type="NCBI Taxonomy" id="200989"/>
    <lineage>
        <taxon>Bacteria</taxon>
        <taxon>Bacillati</taxon>
        <taxon>Bacillota</taxon>
        <taxon>Bacilli</taxon>
        <taxon>Bacillales</taxon>
        <taxon>Bacillaceae</taxon>
        <taxon>Alkalicoccus</taxon>
    </lineage>
</organism>
<evidence type="ECO:0000313" key="1">
    <source>
        <dbReference type="EMBL" id="PTL37967.1"/>
    </source>
</evidence>
<dbReference type="OrthoDB" id="2868067at2"/>